<dbReference type="SUPFAM" id="SSF51197">
    <property type="entry name" value="Clavaminate synthase-like"/>
    <property type="match status" value="1"/>
</dbReference>
<dbReference type="Proteomes" id="UP000237347">
    <property type="component" value="Unassembled WGS sequence"/>
</dbReference>
<organism evidence="6 7">
    <name type="scientific">Quercus suber</name>
    <name type="common">Cork oak</name>
    <dbReference type="NCBI Taxonomy" id="58331"/>
    <lineage>
        <taxon>Eukaryota</taxon>
        <taxon>Viridiplantae</taxon>
        <taxon>Streptophyta</taxon>
        <taxon>Embryophyta</taxon>
        <taxon>Tracheophyta</taxon>
        <taxon>Spermatophyta</taxon>
        <taxon>Magnoliopsida</taxon>
        <taxon>eudicotyledons</taxon>
        <taxon>Gunneridae</taxon>
        <taxon>Pentapetalae</taxon>
        <taxon>rosids</taxon>
        <taxon>fabids</taxon>
        <taxon>Fagales</taxon>
        <taxon>Fagaceae</taxon>
        <taxon>Quercus</taxon>
    </lineage>
</organism>
<evidence type="ECO:0000313" key="6">
    <source>
        <dbReference type="EMBL" id="KAK7836322.1"/>
    </source>
</evidence>
<dbReference type="InterPro" id="IPR027443">
    <property type="entry name" value="IPNS-like_sf"/>
</dbReference>
<reference evidence="6 7" key="1">
    <citation type="journal article" date="2018" name="Sci. Data">
        <title>The draft genome sequence of cork oak.</title>
        <authorList>
            <person name="Ramos A.M."/>
            <person name="Usie A."/>
            <person name="Barbosa P."/>
            <person name="Barros P.M."/>
            <person name="Capote T."/>
            <person name="Chaves I."/>
            <person name="Simoes F."/>
            <person name="Abreu I."/>
            <person name="Carrasquinho I."/>
            <person name="Faro C."/>
            <person name="Guimaraes J.B."/>
            <person name="Mendonca D."/>
            <person name="Nobrega F."/>
            <person name="Rodrigues L."/>
            <person name="Saibo N.J.M."/>
            <person name="Varela M.C."/>
            <person name="Egas C."/>
            <person name="Matos J."/>
            <person name="Miguel C.M."/>
            <person name="Oliveira M.M."/>
            <person name="Ricardo C.P."/>
            <person name="Goncalves S."/>
        </authorList>
    </citation>
    <scope>NUCLEOTIDE SEQUENCE [LARGE SCALE GENOMIC DNA]</scope>
    <source>
        <strain evidence="7">cv. HL8</strain>
    </source>
</reference>
<proteinExistence type="inferred from homology"/>
<keyword evidence="2" id="KW-0479">Metal-binding</keyword>
<evidence type="ECO:0000256" key="4">
    <source>
        <dbReference type="ARBA" id="ARBA00023004"/>
    </source>
</evidence>
<dbReference type="Pfam" id="PF03171">
    <property type="entry name" value="2OG-FeII_Oxy"/>
    <property type="match status" value="1"/>
</dbReference>
<protein>
    <submittedName>
        <fullName evidence="6">1-aminocyclopropane-1-carboxylate oxidase like protein 1</fullName>
    </submittedName>
</protein>
<accession>A0AAW0KBD0</accession>
<dbReference type="InterPro" id="IPR044861">
    <property type="entry name" value="IPNS-like_FE2OG_OXY"/>
</dbReference>
<evidence type="ECO:0000256" key="2">
    <source>
        <dbReference type="ARBA" id="ARBA00022723"/>
    </source>
</evidence>
<dbReference type="AlphaFoldDB" id="A0AAW0KBD0"/>
<dbReference type="PANTHER" id="PTHR10209">
    <property type="entry name" value="OXIDOREDUCTASE, 2OG-FE II OXYGENASE FAMILY PROTEIN"/>
    <property type="match status" value="1"/>
</dbReference>
<feature type="domain" description="Isopenicillin N synthase-like Fe(2+) 2OG dioxygenase" evidence="5">
    <location>
        <begin position="84"/>
        <end position="120"/>
    </location>
</feature>
<dbReference type="EMBL" id="PKMF04000356">
    <property type="protein sequence ID" value="KAK7836322.1"/>
    <property type="molecule type" value="Genomic_DNA"/>
</dbReference>
<gene>
    <name evidence="6" type="ORF">CFP56_022744</name>
</gene>
<keyword evidence="4" id="KW-0408">Iron</keyword>
<evidence type="ECO:0000313" key="7">
    <source>
        <dbReference type="Proteomes" id="UP000237347"/>
    </source>
</evidence>
<evidence type="ECO:0000259" key="5">
    <source>
        <dbReference type="Pfam" id="PF03171"/>
    </source>
</evidence>
<evidence type="ECO:0000256" key="3">
    <source>
        <dbReference type="ARBA" id="ARBA00023002"/>
    </source>
</evidence>
<keyword evidence="3" id="KW-0560">Oxidoreductase</keyword>
<comment type="caution">
    <text evidence="6">The sequence shown here is derived from an EMBL/GenBank/DDBJ whole genome shotgun (WGS) entry which is preliminary data.</text>
</comment>
<sequence length="208" mass="24188">MLEAARGFHELPREEKAEYYSRDQRTSKVNYDSNFDLYKSKFANWRDTLFCVMSPHHQPLDPKELPPLCSIKPDHLKCLECEKEHVLLSHYYPACPEPELTMGTTRHSDPDFLTILLQDHLCPLISNDRFKSVEHQVLASHVGPRLSVGRFFTHFFYPSTTIYGPIKELLSEEHPPIYRETSVQDFIAYYHGKGLDGNSALTHLKLQR</sequence>
<evidence type="ECO:0000256" key="1">
    <source>
        <dbReference type="ARBA" id="ARBA00008056"/>
    </source>
</evidence>
<name>A0AAW0KBD0_QUESU</name>
<keyword evidence="7" id="KW-1185">Reference proteome</keyword>
<dbReference type="GO" id="GO:0016491">
    <property type="term" value="F:oxidoreductase activity"/>
    <property type="evidence" value="ECO:0007669"/>
    <property type="project" value="UniProtKB-KW"/>
</dbReference>
<dbReference type="PANTHER" id="PTHR10209:SF776">
    <property type="entry name" value="2OG-FE(II) OXYGENASE FAMILY OXIDOREDUCTASE"/>
    <property type="match status" value="1"/>
</dbReference>
<dbReference type="Gene3D" id="2.60.120.330">
    <property type="entry name" value="B-lactam Antibiotic, Isopenicillin N Synthase, Chain"/>
    <property type="match status" value="3"/>
</dbReference>
<dbReference type="GO" id="GO:0046872">
    <property type="term" value="F:metal ion binding"/>
    <property type="evidence" value="ECO:0007669"/>
    <property type="project" value="UniProtKB-KW"/>
</dbReference>
<comment type="similarity">
    <text evidence="1">Belongs to the iron/ascorbate-dependent oxidoreductase family.</text>
</comment>